<feature type="non-terminal residue" evidence="1">
    <location>
        <position position="75"/>
    </location>
</feature>
<evidence type="ECO:0000313" key="1">
    <source>
        <dbReference type="EMBL" id="CAI9555931.1"/>
    </source>
</evidence>
<protein>
    <submittedName>
        <fullName evidence="1">Uncharacterized protein</fullName>
    </submittedName>
</protein>
<dbReference type="EMBL" id="CATNWA010008351">
    <property type="protein sequence ID" value="CAI9555931.1"/>
    <property type="molecule type" value="Genomic_DNA"/>
</dbReference>
<proteinExistence type="predicted"/>
<comment type="caution">
    <text evidence="1">The sequence shown here is derived from an EMBL/GenBank/DDBJ whole genome shotgun (WGS) entry which is preliminary data.</text>
</comment>
<organism evidence="1 2">
    <name type="scientific">Staurois parvus</name>
    <dbReference type="NCBI Taxonomy" id="386267"/>
    <lineage>
        <taxon>Eukaryota</taxon>
        <taxon>Metazoa</taxon>
        <taxon>Chordata</taxon>
        <taxon>Craniata</taxon>
        <taxon>Vertebrata</taxon>
        <taxon>Euteleostomi</taxon>
        <taxon>Amphibia</taxon>
        <taxon>Batrachia</taxon>
        <taxon>Anura</taxon>
        <taxon>Neobatrachia</taxon>
        <taxon>Ranoidea</taxon>
        <taxon>Ranidae</taxon>
        <taxon>Staurois</taxon>
    </lineage>
</organism>
<gene>
    <name evidence="1" type="ORF">SPARVUS_LOCUS4489235</name>
</gene>
<keyword evidence="2" id="KW-1185">Reference proteome</keyword>
<sequence length="75" mass="8748">MALFVIFKFPAVPSPYVLMSKGLEPRRQMLASARGHYRGHCKRDIVGAQDKVREEQIPEQRRRVFLSVARGYCLW</sequence>
<dbReference type="Proteomes" id="UP001162483">
    <property type="component" value="Unassembled WGS sequence"/>
</dbReference>
<evidence type="ECO:0000313" key="2">
    <source>
        <dbReference type="Proteomes" id="UP001162483"/>
    </source>
</evidence>
<reference evidence="1" key="1">
    <citation type="submission" date="2023-05" db="EMBL/GenBank/DDBJ databases">
        <authorList>
            <person name="Stuckert A."/>
        </authorList>
    </citation>
    <scope>NUCLEOTIDE SEQUENCE</scope>
</reference>
<name>A0ABN9C9F8_9NEOB</name>
<accession>A0ABN9C9F8</accession>